<evidence type="ECO:0000256" key="1">
    <source>
        <dbReference type="ARBA" id="ARBA00009995"/>
    </source>
</evidence>
<dbReference type="PROSITE" id="PS00375">
    <property type="entry name" value="UDPGT"/>
    <property type="match status" value="1"/>
</dbReference>
<keyword evidence="3 4" id="KW-0808">Transferase</keyword>
<comment type="caution">
    <text evidence="6">The sequence shown here is derived from an EMBL/GenBank/DDBJ whole genome shotgun (WGS) entry which is preliminary data.</text>
</comment>
<accession>A0ABR2AEK8</accession>
<sequence length="478" mass="53533">MVMGMGVECNMKRPKVLLVPYPAQGHVNPMLKLGLAFVSHGFEPIIVTPEFIHRRIAANTDADNGGVRFVSIPDGLDGEKGPLDFFAIEKSMENVMPIYLESLLRELDEDDDGKVACLVIDLLASWAIQVAERCGVPAAGFWPAMQATYRLITAIPEMIHSDLISETGCPRHQGTVLSLPSQPLLSTEDLPWLIGTQASRKARLKFWTRTLERSTALPWLLLNSFPREFIDGDGDSVDEHEADHISTTPPRTNPIIFPVGPLSKSSLTTTKNPSFWREDTSCLDWLNHQKSNSVIYISFGSWVSPIGDAKIKTLALTLESLNRPFIWVLADSWRQGLPDGYSERVSKQGKLVSWAPQLQILQHEAVGLYITHCGWNSTMEAIQCRKRLLCYPVAGDQFVNCKYIVKVWKIGVKMNGLGLKDVEEAVKKVTEDEEMEGRLMNIYQRTMGEEASSRVVGNFKDFICGLNRVQRCKDDKTL</sequence>
<dbReference type="EC" id="2.4.1.-" evidence="5"/>
<proteinExistence type="inferred from homology"/>
<reference evidence="6 7" key="1">
    <citation type="journal article" date="2024" name="G3 (Bethesda)">
        <title>Genome assembly of Hibiscus sabdariffa L. provides insights into metabolisms of medicinal natural products.</title>
        <authorList>
            <person name="Kim T."/>
        </authorList>
    </citation>
    <scope>NUCLEOTIDE SEQUENCE [LARGE SCALE GENOMIC DNA]</scope>
    <source>
        <strain evidence="6">TK-2024</strain>
        <tissue evidence="6">Old leaves</tissue>
    </source>
</reference>
<keyword evidence="2 4" id="KW-0328">Glycosyltransferase</keyword>
<dbReference type="PANTHER" id="PTHR11926">
    <property type="entry name" value="GLUCOSYL/GLUCURONOSYL TRANSFERASES"/>
    <property type="match status" value="1"/>
</dbReference>
<dbReference type="PANTHER" id="PTHR11926:SF1402">
    <property type="entry name" value="GLYCOSYLTRANSFERASE"/>
    <property type="match status" value="1"/>
</dbReference>
<dbReference type="Proteomes" id="UP001396334">
    <property type="component" value="Unassembled WGS sequence"/>
</dbReference>
<gene>
    <name evidence="6" type="ORF">V6N11_051270</name>
</gene>
<evidence type="ECO:0000256" key="3">
    <source>
        <dbReference type="ARBA" id="ARBA00022679"/>
    </source>
</evidence>
<dbReference type="Gene3D" id="3.40.50.2000">
    <property type="entry name" value="Glycogen Phosphorylase B"/>
    <property type="match status" value="2"/>
</dbReference>
<dbReference type="InterPro" id="IPR002213">
    <property type="entry name" value="UDP_glucos_trans"/>
</dbReference>
<name>A0ABR2AEK8_9ROSI</name>
<dbReference type="InterPro" id="IPR035595">
    <property type="entry name" value="UDP_glycos_trans_CS"/>
</dbReference>
<protein>
    <recommendedName>
        <fullName evidence="5">Glycosyltransferase</fullName>
        <ecNumber evidence="5">2.4.1.-</ecNumber>
    </recommendedName>
</protein>
<dbReference type="Pfam" id="PF00201">
    <property type="entry name" value="UDPGT"/>
    <property type="match status" value="1"/>
</dbReference>
<evidence type="ECO:0000313" key="7">
    <source>
        <dbReference type="Proteomes" id="UP001396334"/>
    </source>
</evidence>
<evidence type="ECO:0000313" key="6">
    <source>
        <dbReference type="EMBL" id="KAK8491258.1"/>
    </source>
</evidence>
<comment type="similarity">
    <text evidence="1 4">Belongs to the UDP-glycosyltransferase family.</text>
</comment>
<evidence type="ECO:0000256" key="4">
    <source>
        <dbReference type="RuleBase" id="RU003718"/>
    </source>
</evidence>
<evidence type="ECO:0000256" key="5">
    <source>
        <dbReference type="RuleBase" id="RU362057"/>
    </source>
</evidence>
<keyword evidence="7" id="KW-1185">Reference proteome</keyword>
<organism evidence="6 7">
    <name type="scientific">Hibiscus sabdariffa</name>
    <name type="common">roselle</name>
    <dbReference type="NCBI Taxonomy" id="183260"/>
    <lineage>
        <taxon>Eukaryota</taxon>
        <taxon>Viridiplantae</taxon>
        <taxon>Streptophyta</taxon>
        <taxon>Embryophyta</taxon>
        <taxon>Tracheophyta</taxon>
        <taxon>Spermatophyta</taxon>
        <taxon>Magnoliopsida</taxon>
        <taxon>eudicotyledons</taxon>
        <taxon>Gunneridae</taxon>
        <taxon>Pentapetalae</taxon>
        <taxon>rosids</taxon>
        <taxon>malvids</taxon>
        <taxon>Malvales</taxon>
        <taxon>Malvaceae</taxon>
        <taxon>Malvoideae</taxon>
        <taxon>Hibiscus</taxon>
    </lineage>
</organism>
<dbReference type="CDD" id="cd03784">
    <property type="entry name" value="GT1_Gtf-like"/>
    <property type="match status" value="1"/>
</dbReference>
<dbReference type="EMBL" id="JBBPBN010000262">
    <property type="protein sequence ID" value="KAK8491258.1"/>
    <property type="molecule type" value="Genomic_DNA"/>
</dbReference>
<dbReference type="SUPFAM" id="SSF53756">
    <property type="entry name" value="UDP-Glycosyltransferase/glycogen phosphorylase"/>
    <property type="match status" value="1"/>
</dbReference>
<evidence type="ECO:0000256" key="2">
    <source>
        <dbReference type="ARBA" id="ARBA00022676"/>
    </source>
</evidence>